<keyword evidence="4 10" id="KW-0067">ATP-binding</keyword>
<feature type="domain" description="ABC transmembrane type-1" evidence="9">
    <location>
        <begin position="149"/>
        <end position="320"/>
    </location>
</feature>
<dbReference type="EMBL" id="AP023368">
    <property type="protein sequence ID" value="BCK01486.1"/>
    <property type="molecule type" value="Genomic_DNA"/>
</dbReference>
<reference evidence="10 11" key="1">
    <citation type="submission" date="2020-08" db="EMBL/GenBank/DDBJ databases">
        <title>Draft genome sequencing of an Anaerocolumna strain isolated from anoxic soil subjected to BSD treatment.</title>
        <authorList>
            <person name="Uek A."/>
            <person name="Tonouchi A."/>
        </authorList>
    </citation>
    <scope>NUCLEOTIDE SEQUENCE [LARGE SCALE GENOMIC DNA]</scope>
    <source>
        <strain evidence="10 11">CTTW</strain>
    </source>
</reference>
<evidence type="ECO:0000259" key="9">
    <source>
        <dbReference type="PROSITE" id="PS50929"/>
    </source>
</evidence>
<gene>
    <name evidence="10" type="ORF">bsdcttw_45260</name>
</gene>
<dbReference type="AlphaFoldDB" id="A0A7M3SA68"/>
<evidence type="ECO:0000256" key="7">
    <source>
        <dbReference type="SAM" id="Phobius"/>
    </source>
</evidence>
<dbReference type="GO" id="GO:0034040">
    <property type="term" value="F:ATPase-coupled lipid transmembrane transporter activity"/>
    <property type="evidence" value="ECO:0007669"/>
    <property type="project" value="TreeGrafter"/>
</dbReference>
<dbReference type="PANTHER" id="PTHR24221:SF654">
    <property type="entry name" value="ATP-BINDING CASSETTE SUB-FAMILY B MEMBER 6"/>
    <property type="match status" value="1"/>
</dbReference>
<dbReference type="InterPro" id="IPR036640">
    <property type="entry name" value="ABC1_TM_sf"/>
</dbReference>
<dbReference type="InterPro" id="IPR039421">
    <property type="entry name" value="Type_1_exporter"/>
</dbReference>
<dbReference type="InterPro" id="IPR003439">
    <property type="entry name" value="ABC_transporter-like_ATP-bd"/>
</dbReference>
<feature type="transmembrane region" description="Helical" evidence="7">
    <location>
        <begin position="63"/>
        <end position="82"/>
    </location>
</feature>
<evidence type="ECO:0000259" key="8">
    <source>
        <dbReference type="PROSITE" id="PS50893"/>
    </source>
</evidence>
<sequence length="594" mass="67926">MSITKKKKQYNFFNILIKTIGIFVKVNPRYFCIFLLMNIIAGLIQPFLLIIQQNIFEQAYQYSLNNISIHIFIIFVITYILLKIVIHYLDGFDDLLVSYAYVDCEAAMTKNLNSKLANIALDKFEDVELYKNILKARNAIDTTTKTQFYIMSGIIYQIFTLAGYFSYLLVLNPQLLIIVALICIPIILSFILKGKHYYKLQNANIINLRKMKYFSSCMNGKEYLKETRILGALGYFANLFKESIIELNKNEKKTSKRIFNIDVTLAIFSFFSIGSCFILAAYYLFTQQISVGAFASVLVAIDDLYFYIYGTFYIIGNAIKSAPQSRNYFEFIDNIDNKIGNDNKITLNKEIELKNVSYSYPSSNIPVINNINLKIKRGEKIAIVGVNGAGKTTLVKLICGLYRGSGEVLYDGIPINGVNKRNVYSNISAVFQDFGKYKLTLKENVAISDCKNIDDDKKFNEAIINSQFEEEFIIENQDRIIGNEFGGIELSGGQWQKLAIARGFFRKYELIVLDEPTSAIDPILENDLYKKFKNIMQNKTGIIVTHRLGSAKIADRILVLDKGRIIEDGTHEELMANNGLYTEMYKSQAAWYNR</sequence>
<protein>
    <submittedName>
        <fullName evidence="10">ABC transporter ATP-binding protein</fullName>
    </submittedName>
</protein>
<reference evidence="10 11" key="2">
    <citation type="submission" date="2020-08" db="EMBL/GenBank/DDBJ databases">
        <authorList>
            <person name="Ueki A."/>
            <person name="Tonouchi A."/>
        </authorList>
    </citation>
    <scope>NUCLEOTIDE SEQUENCE [LARGE SCALE GENOMIC DNA]</scope>
    <source>
        <strain evidence="10 11">CTTW</strain>
    </source>
</reference>
<dbReference type="GO" id="GO:0005886">
    <property type="term" value="C:plasma membrane"/>
    <property type="evidence" value="ECO:0007669"/>
    <property type="project" value="UniProtKB-SubCell"/>
</dbReference>
<dbReference type="PROSITE" id="PS00211">
    <property type="entry name" value="ABC_TRANSPORTER_1"/>
    <property type="match status" value="1"/>
</dbReference>
<evidence type="ECO:0000256" key="3">
    <source>
        <dbReference type="ARBA" id="ARBA00022741"/>
    </source>
</evidence>
<dbReference type="RefSeq" id="WP_185257044.1">
    <property type="nucleotide sequence ID" value="NZ_AP023368.1"/>
</dbReference>
<dbReference type="InterPro" id="IPR017871">
    <property type="entry name" value="ABC_transporter-like_CS"/>
</dbReference>
<keyword evidence="2 7" id="KW-0812">Transmembrane</keyword>
<dbReference type="PROSITE" id="PS50893">
    <property type="entry name" value="ABC_TRANSPORTER_2"/>
    <property type="match status" value="1"/>
</dbReference>
<feature type="transmembrane region" description="Helical" evidence="7">
    <location>
        <begin position="259"/>
        <end position="285"/>
    </location>
</feature>
<dbReference type="SUPFAM" id="SSF90123">
    <property type="entry name" value="ABC transporter transmembrane region"/>
    <property type="match status" value="1"/>
</dbReference>
<dbReference type="Pfam" id="PF00005">
    <property type="entry name" value="ABC_tran"/>
    <property type="match status" value="1"/>
</dbReference>
<dbReference type="GO" id="GO:0016887">
    <property type="term" value="F:ATP hydrolysis activity"/>
    <property type="evidence" value="ECO:0007669"/>
    <property type="project" value="InterPro"/>
</dbReference>
<dbReference type="CDD" id="cd03228">
    <property type="entry name" value="ABCC_MRP_Like"/>
    <property type="match status" value="1"/>
</dbReference>
<feature type="domain" description="ABC transporter" evidence="8">
    <location>
        <begin position="351"/>
        <end position="587"/>
    </location>
</feature>
<evidence type="ECO:0000256" key="6">
    <source>
        <dbReference type="ARBA" id="ARBA00023136"/>
    </source>
</evidence>
<dbReference type="Proteomes" id="UP000515703">
    <property type="component" value="Chromosome"/>
</dbReference>
<accession>A0A7M3SA68</accession>
<dbReference type="Gene3D" id="1.20.1560.10">
    <property type="entry name" value="ABC transporter type 1, transmembrane domain"/>
    <property type="match status" value="1"/>
</dbReference>
<dbReference type="InterPro" id="IPR011527">
    <property type="entry name" value="ABC1_TM_dom"/>
</dbReference>
<evidence type="ECO:0000313" key="10">
    <source>
        <dbReference type="EMBL" id="BCK01486.1"/>
    </source>
</evidence>
<feature type="transmembrane region" description="Helical" evidence="7">
    <location>
        <begin position="175"/>
        <end position="192"/>
    </location>
</feature>
<keyword evidence="3" id="KW-0547">Nucleotide-binding</keyword>
<keyword evidence="5 7" id="KW-1133">Transmembrane helix</keyword>
<dbReference type="SUPFAM" id="SSF52540">
    <property type="entry name" value="P-loop containing nucleoside triphosphate hydrolases"/>
    <property type="match status" value="1"/>
</dbReference>
<name>A0A7M3SA68_9FIRM</name>
<evidence type="ECO:0000256" key="1">
    <source>
        <dbReference type="ARBA" id="ARBA00004651"/>
    </source>
</evidence>
<evidence type="ECO:0000256" key="4">
    <source>
        <dbReference type="ARBA" id="ARBA00022840"/>
    </source>
</evidence>
<organism evidence="10 11">
    <name type="scientific">Anaerocolumna chitinilytica</name>
    <dbReference type="NCBI Taxonomy" id="1727145"/>
    <lineage>
        <taxon>Bacteria</taxon>
        <taxon>Bacillati</taxon>
        <taxon>Bacillota</taxon>
        <taxon>Clostridia</taxon>
        <taxon>Lachnospirales</taxon>
        <taxon>Lachnospiraceae</taxon>
        <taxon>Anaerocolumna</taxon>
    </lineage>
</organism>
<evidence type="ECO:0000256" key="5">
    <source>
        <dbReference type="ARBA" id="ARBA00022989"/>
    </source>
</evidence>
<dbReference type="GO" id="GO:0005524">
    <property type="term" value="F:ATP binding"/>
    <property type="evidence" value="ECO:0007669"/>
    <property type="project" value="UniProtKB-KW"/>
</dbReference>
<dbReference type="InterPro" id="IPR003593">
    <property type="entry name" value="AAA+_ATPase"/>
</dbReference>
<keyword evidence="6 7" id="KW-0472">Membrane</keyword>
<comment type="subcellular location">
    <subcellularLocation>
        <location evidence="1">Cell membrane</location>
        <topology evidence="1">Multi-pass membrane protein</topology>
    </subcellularLocation>
</comment>
<dbReference type="SMART" id="SM00382">
    <property type="entry name" value="AAA"/>
    <property type="match status" value="1"/>
</dbReference>
<proteinExistence type="predicted"/>
<feature type="transmembrane region" description="Helical" evidence="7">
    <location>
        <begin position="291"/>
        <end position="316"/>
    </location>
</feature>
<dbReference type="Gene3D" id="3.40.50.300">
    <property type="entry name" value="P-loop containing nucleotide triphosphate hydrolases"/>
    <property type="match status" value="1"/>
</dbReference>
<keyword evidence="11" id="KW-1185">Reference proteome</keyword>
<evidence type="ECO:0000256" key="2">
    <source>
        <dbReference type="ARBA" id="ARBA00022692"/>
    </source>
</evidence>
<dbReference type="KEGG" id="acht:bsdcttw_45260"/>
<dbReference type="GO" id="GO:0140359">
    <property type="term" value="F:ABC-type transporter activity"/>
    <property type="evidence" value="ECO:0007669"/>
    <property type="project" value="InterPro"/>
</dbReference>
<dbReference type="InterPro" id="IPR027417">
    <property type="entry name" value="P-loop_NTPase"/>
</dbReference>
<feature type="transmembrane region" description="Helical" evidence="7">
    <location>
        <begin position="30"/>
        <end position="51"/>
    </location>
</feature>
<feature type="transmembrane region" description="Helical" evidence="7">
    <location>
        <begin position="148"/>
        <end position="169"/>
    </location>
</feature>
<evidence type="ECO:0000313" key="11">
    <source>
        <dbReference type="Proteomes" id="UP000515703"/>
    </source>
</evidence>
<dbReference type="PROSITE" id="PS50929">
    <property type="entry name" value="ABC_TM1F"/>
    <property type="match status" value="1"/>
</dbReference>
<dbReference type="PANTHER" id="PTHR24221">
    <property type="entry name" value="ATP-BINDING CASSETTE SUB-FAMILY B"/>
    <property type="match status" value="1"/>
</dbReference>